<dbReference type="InterPro" id="IPR027417">
    <property type="entry name" value="P-loop_NTPase"/>
</dbReference>
<dbReference type="GO" id="GO:0005524">
    <property type="term" value="F:ATP binding"/>
    <property type="evidence" value="ECO:0007669"/>
    <property type="project" value="InterPro"/>
</dbReference>
<dbReference type="OrthoDB" id="9837at2157"/>
<evidence type="ECO:0000313" key="2">
    <source>
        <dbReference type="EMBL" id="EKF85652.1"/>
    </source>
</evidence>
<dbReference type="InterPro" id="IPR050764">
    <property type="entry name" value="CbbQ/NirQ/NorQ/GpvN"/>
</dbReference>
<comment type="caution">
    <text evidence="2">The sequence shown here is derived from an EMBL/GenBank/DDBJ whole genome shotgun (WGS) entry which is preliminary data.</text>
</comment>
<dbReference type="InterPro" id="IPR000523">
    <property type="entry name" value="Mg_chelatse_chII-like_cat_dom"/>
</dbReference>
<sequence length="515" mass="58811">MNYYHDEKMQKIFQALKQPKNLDDLQLSDSLVKGLILKIISSYGTVKTSTINELTGIHWDILEESLSQMEKSGFCAPVSGGFLFSSVEYTITRKGREKVRGIAEENPYIGIAPVPYEEYFQIMKIQMHHRYPLEIPPEVVQETFHQVVGVDYAKEALIESSIIGKGIFVYGPPGTGKTFIISTMPNLLPPLVIPKYIEFGGKIIQLYDPDFHKMCEEQPNDPRWVKIYAPFVLTGAELNLNKLETNYDPNKGVYETSPLIKANGGILLIDDLGRQRDDHELILNRLIVPMENKKDVVYVRGIPVILHTHFIPAFSTNLDISIMDEAHLRRAPLHIFLQNPKIEEVTEVFRRNLEDLKESFQPEVLTRFMKVYQSKKEGGEGLQPSFAHARDVAQICQSVRINKKKDIIDTEVLEAALDKHVLVVLQRMNIDIAQISHKTRSFRLKTDDLERTYDELSNYGASLVCYENNSIITDVDESTSPVELANYLCGKNIKVESIDLIAESEKELRRTLLNW</sequence>
<dbReference type="PANTHER" id="PTHR42759:SF1">
    <property type="entry name" value="MAGNESIUM-CHELATASE SUBUNIT CHLD"/>
    <property type="match status" value="1"/>
</dbReference>
<evidence type="ECO:0000259" key="1">
    <source>
        <dbReference type="SMART" id="SM00382"/>
    </source>
</evidence>
<gene>
    <name evidence="2" type="ORF">A994_07966</name>
</gene>
<protein>
    <submittedName>
        <fullName evidence="2">ATPase AAA</fullName>
    </submittedName>
</protein>
<dbReference type="RefSeq" id="WP_004030944.1">
    <property type="nucleotide sequence ID" value="NZ_AMPO01000006.1"/>
</dbReference>
<dbReference type="Gene3D" id="3.40.50.300">
    <property type="entry name" value="P-loop containing nucleotide triphosphate hydrolases"/>
    <property type="match status" value="1"/>
</dbReference>
<dbReference type="Pfam" id="PF01078">
    <property type="entry name" value="Mg_chelatase"/>
    <property type="match status" value="1"/>
</dbReference>
<dbReference type="PANTHER" id="PTHR42759">
    <property type="entry name" value="MOXR FAMILY PROTEIN"/>
    <property type="match status" value="1"/>
</dbReference>
<dbReference type="Proteomes" id="UP000007360">
    <property type="component" value="Unassembled WGS sequence"/>
</dbReference>
<proteinExistence type="predicted"/>
<name>K2R341_METFP</name>
<keyword evidence="3" id="KW-1185">Reference proteome</keyword>
<dbReference type="EMBL" id="AMPO01000006">
    <property type="protein sequence ID" value="EKF85652.1"/>
    <property type="molecule type" value="Genomic_DNA"/>
</dbReference>
<reference evidence="2 3" key="1">
    <citation type="journal article" date="2012" name="J. Bacteriol.">
        <title>Draft genome sequence of Methanobacterium formicicum DSM 3637, an archaebacterium isolated from the methane producer amoeba Pelomyxa palustris.</title>
        <authorList>
            <person name="Gutierrez G."/>
        </authorList>
    </citation>
    <scope>NUCLEOTIDE SEQUENCE [LARGE SCALE GENOMIC DNA]</scope>
    <source>
        <strain evidence="3">DSM 3637 / PP1</strain>
    </source>
</reference>
<accession>K2R341</accession>
<dbReference type="AlphaFoldDB" id="K2R341"/>
<dbReference type="SMART" id="SM00382">
    <property type="entry name" value="AAA"/>
    <property type="match status" value="1"/>
</dbReference>
<dbReference type="InterPro" id="IPR003593">
    <property type="entry name" value="AAA+_ATPase"/>
</dbReference>
<feature type="domain" description="AAA+ ATPase" evidence="1">
    <location>
        <begin position="163"/>
        <end position="341"/>
    </location>
</feature>
<evidence type="ECO:0000313" key="3">
    <source>
        <dbReference type="Proteomes" id="UP000007360"/>
    </source>
</evidence>
<dbReference type="PATRIC" id="fig|1204725.3.peg.1599"/>
<dbReference type="SUPFAM" id="SSF52540">
    <property type="entry name" value="P-loop containing nucleoside triphosphate hydrolases"/>
    <property type="match status" value="1"/>
</dbReference>
<organism evidence="2 3">
    <name type="scientific">Methanobacterium formicicum (strain DSM 3637 / PP1)</name>
    <dbReference type="NCBI Taxonomy" id="1204725"/>
    <lineage>
        <taxon>Archaea</taxon>
        <taxon>Methanobacteriati</taxon>
        <taxon>Methanobacteriota</taxon>
        <taxon>Methanomada group</taxon>
        <taxon>Methanobacteria</taxon>
        <taxon>Methanobacteriales</taxon>
        <taxon>Methanobacteriaceae</taxon>
        <taxon>Methanobacterium</taxon>
    </lineage>
</organism>